<dbReference type="EMBL" id="JARAKH010000009">
    <property type="protein sequence ID" value="KAK8401265.1"/>
    <property type="molecule type" value="Genomic_DNA"/>
</dbReference>
<sequence>MVLPGDVGAAGRGKGRRAGWRRQQGRGQGHWPGWLRGRTAGSSPSSLNFGSANRWSTVGGRRVYFVGFYRGPSYQGAKGTGDSGGEYYSAHCCVVGC</sequence>
<dbReference type="Proteomes" id="UP001487740">
    <property type="component" value="Unassembled WGS sequence"/>
</dbReference>
<evidence type="ECO:0000313" key="3">
    <source>
        <dbReference type="Proteomes" id="UP001487740"/>
    </source>
</evidence>
<reference evidence="2 3" key="1">
    <citation type="submission" date="2023-03" db="EMBL/GenBank/DDBJ databases">
        <title>High-quality genome of Scylla paramamosain provides insights in environmental adaptation.</title>
        <authorList>
            <person name="Zhang L."/>
        </authorList>
    </citation>
    <scope>NUCLEOTIDE SEQUENCE [LARGE SCALE GENOMIC DNA]</scope>
    <source>
        <strain evidence="2">LZ_2023a</strain>
        <tissue evidence="2">Muscle</tissue>
    </source>
</reference>
<gene>
    <name evidence="2" type="ORF">O3P69_002790</name>
</gene>
<dbReference type="AlphaFoldDB" id="A0AAW0UR78"/>
<comment type="caution">
    <text evidence="2">The sequence shown here is derived from an EMBL/GenBank/DDBJ whole genome shotgun (WGS) entry which is preliminary data.</text>
</comment>
<protein>
    <submittedName>
        <fullName evidence="2">Uncharacterized protein</fullName>
    </submittedName>
</protein>
<feature type="region of interest" description="Disordered" evidence="1">
    <location>
        <begin position="1"/>
        <end position="47"/>
    </location>
</feature>
<proteinExistence type="predicted"/>
<name>A0AAW0UR78_SCYPA</name>
<accession>A0AAW0UR78</accession>
<evidence type="ECO:0000313" key="2">
    <source>
        <dbReference type="EMBL" id="KAK8401265.1"/>
    </source>
</evidence>
<feature type="compositionally biased region" description="Basic residues" evidence="1">
    <location>
        <begin position="13"/>
        <end position="24"/>
    </location>
</feature>
<keyword evidence="3" id="KW-1185">Reference proteome</keyword>
<organism evidence="2 3">
    <name type="scientific">Scylla paramamosain</name>
    <name type="common">Mud crab</name>
    <dbReference type="NCBI Taxonomy" id="85552"/>
    <lineage>
        <taxon>Eukaryota</taxon>
        <taxon>Metazoa</taxon>
        <taxon>Ecdysozoa</taxon>
        <taxon>Arthropoda</taxon>
        <taxon>Crustacea</taxon>
        <taxon>Multicrustacea</taxon>
        <taxon>Malacostraca</taxon>
        <taxon>Eumalacostraca</taxon>
        <taxon>Eucarida</taxon>
        <taxon>Decapoda</taxon>
        <taxon>Pleocyemata</taxon>
        <taxon>Brachyura</taxon>
        <taxon>Eubrachyura</taxon>
        <taxon>Portunoidea</taxon>
        <taxon>Portunidae</taxon>
        <taxon>Portuninae</taxon>
        <taxon>Scylla</taxon>
    </lineage>
</organism>
<evidence type="ECO:0000256" key="1">
    <source>
        <dbReference type="SAM" id="MobiDB-lite"/>
    </source>
</evidence>